<protein>
    <submittedName>
        <fullName evidence="2">Uncharacterized protein</fullName>
    </submittedName>
</protein>
<evidence type="ECO:0000313" key="2">
    <source>
        <dbReference type="EMBL" id="AWB36129.1"/>
    </source>
</evidence>
<dbReference type="EMBL" id="MH138073">
    <property type="protein sequence ID" value="AWB36129.1"/>
    <property type="molecule type" value="Genomic_DNA"/>
</dbReference>
<name>A0A2S0U3R2_9AGAM</name>
<keyword evidence="1" id="KW-0472">Membrane</keyword>
<accession>A0A2S0U3R2</accession>
<feature type="transmembrane region" description="Helical" evidence="1">
    <location>
        <begin position="12"/>
        <end position="32"/>
    </location>
</feature>
<evidence type="ECO:0000256" key="1">
    <source>
        <dbReference type="SAM" id="Phobius"/>
    </source>
</evidence>
<keyword evidence="2" id="KW-0496">Mitochondrion</keyword>
<organism evidence="2">
    <name type="scientific">Russula abietina</name>
    <dbReference type="NCBI Taxonomy" id="482377"/>
    <lineage>
        <taxon>Eukaryota</taxon>
        <taxon>Fungi</taxon>
        <taxon>Dikarya</taxon>
        <taxon>Basidiomycota</taxon>
        <taxon>Agaricomycotina</taxon>
        <taxon>Agaricomycetes</taxon>
        <taxon>Russulales</taxon>
        <taxon>Russulaceae</taxon>
        <taxon>Russula</taxon>
    </lineage>
</organism>
<gene>
    <name evidence="2" type="primary">orf128</name>
</gene>
<dbReference type="AlphaFoldDB" id="A0A2S0U3R2"/>
<proteinExistence type="predicted"/>
<geneLocation type="mitochondrion" evidence="2"/>
<reference evidence="2" key="1">
    <citation type="journal article" date="2018" name="Int. J. Biol. Macromol.">
        <title>Characterization and comparative mitogenomic analysis of six newly sequenced mitochondrial genomes from ectomycorrhizal fungi (Russula) and phylogenetic analysis of the Agaricomycetes.</title>
        <authorList>
            <person name="Li Q."/>
            <person name="Wang Q."/>
            <person name="Chen C."/>
            <person name="Jin X."/>
            <person name="Chen Z."/>
            <person name="Xiong C."/>
            <person name="Li P."/>
            <person name="Zhao J."/>
            <person name="Huang W."/>
        </authorList>
    </citation>
    <scope>NUCLEOTIDE SEQUENCE</scope>
</reference>
<dbReference type="RefSeq" id="YP_009487227.1">
    <property type="nucleotide sequence ID" value="NC_037774.1"/>
</dbReference>
<dbReference type="GeneID" id="36940614"/>
<keyword evidence="1" id="KW-0812">Transmembrane</keyword>
<keyword evidence="1" id="KW-1133">Transmembrane helix</keyword>
<sequence>MTLFNCITNDNISIVVMAIGVTCHFGIFLWSYTWHGKEYTDASTQTDTWENYSDRPSQIISDVTSIDTQTPRFSPVEYTSTGSQIESSLMEAGTQTVTEGASTATTVLPIPNVEVLPIPPINVRANNW</sequence>